<sequence>MPVNVTARPEGDNVYIQFIGIPDVSCSSGDPTTSHLNDLDHNSSREVKTESGLGVVDSGREEASHVAVDVSYGNNVVDPIPEEDSHVVRGNEGLSSIPQLRFSNTSEITFSFSVPITIQLALERMTILKLKFYVQVYRNLRTHY</sequence>
<dbReference type="EMBL" id="JBBPBM010000009">
    <property type="protein sequence ID" value="KAK8568956.1"/>
    <property type="molecule type" value="Genomic_DNA"/>
</dbReference>
<reference evidence="1 2" key="1">
    <citation type="journal article" date="2024" name="G3 (Bethesda)">
        <title>Genome assembly of Hibiscus sabdariffa L. provides insights into metabolisms of medicinal natural products.</title>
        <authorList>
            <person name="Kim T."/>
        </authorList>
    </citation>
    <scope>NUCLEOTIDE SEQUENCE [LARGE SCALE GENOMIC DNA]</scope>
    <source>
        <strain evidence="1">TK-2024</strain>
        <tissue evidence="1">Old leaves</tissue>
    </source>
</reference>
<keyword evidence="2" id="KW-1185">Reference proteome</keyword>
<gene>
    <name evidence="1" type="ORF">V6N12_007489</name>
</gene>
<evidence type="ECO:0000313" key="2">
    <source>
        <dbReference type="Proteomes" id="UP001472677"/>
    </source>
</evidence>
<accession>A0ABR2F1X5</accession>
<proteinExistence type="predicted"/>
<comment type="caution">
    <text evidence="1">The sequence shown here is derived from an EMBL/GenBank/DDBJ whole genome shotgun (WGS) entry which is preliminary data.</text>
</comment>
<evidence type="ECO:0000313" key="1">
    <source>
        <dbReference type="EMBL" id="KAK8568956.1"/>
    </source>
</evidence>
<protein>
    <submittedName>
        <fullName evidence="1">Uncharacterized protein</fullName>
    </submittedName>
</protein>
<name>A0ABR2F1X5_9ROSI</name>
<organism evidence="1 2">
    <name type="scientific">Hibiscus sabdariffa</name>
    <name type="common">roselle</name>
    <dbReference type="NCBI Taxonomy" id="183260"/>
    <lineage>
        <taxon>Eukaryota</taxon>
        <taxon>Viridiplantae</taxon>
        <taxon>Streptophyta</taxon>
        <taxon>Embryophyta</taxon>
        <taxon>Tracheophyta</taxon>
        <taxon>Spermatophyta</taxon>
        <taxon>Magnoliopsida</taxon>
        <taxon>eudicotyledons</taxon>
        <taxon>Gunneridae</taxon>
        <taxon>Pentapetalae</taxon>
        <taxon>rosids</taxon>
        <taxon>malvids</taxon>
        <taxon>Malvales</taxon>
        <taxon>Malvaceae</taxon>
        <taxon>Malvoideae</taxon>
        <taxon>Hibiscus</taxon>
    </lineage>
</organism>
<dbReference type="Proteomes" id="UP001472677">
    <property type="component" value="Unassembled WGS sequence"/>
</dbReference>